<evidence type="ECO:0000313" key="3">
    <source>
        <dbReference type="Proteomes" id="UP000278398"/>
    </source>
</evidence>
<dbReference type="InterPro" id="IPR000642">
    <property type="entry name" value="Peptidase_M41"/>
</dbReference>
<dbReference type="Gene3D" id="1.20.58.760">
    <property type="entry name" value="Peptidase M41"/>
    <property type="match status" value="1"/>
</dbReference>
<dbReference type="SMART" id="SM00382">
    <property type="entry name" value="AAA"/>
    <property type="match status" value="1"/>
</dbReference>
<dbReference type="InterPro" id="IPR027417">
    <property type="entry name" value="P-loop_NTPase"/>
</dbReference>
<reference evidence="2 3" key="1">
    <citation type="submission" date="2018-12" db="EMBL/GenBank/DDBJ databases">
        <title>Mesorhizobium carbonis sp. nov., isolated from coal mine water.</title>
        <authorList>
            <person name="Xin W."/>
            <person name="Xu Z."/>
            <person name="Xiang F."/>
            <person name="Zhang J."/>
            <person name="Xi L."/>
            <person name="Liu J."/>
        </authorList>
    </citation>
    <scope>NUCLEOTIDE SEQUENCE [LARGE SCALE GENOMIC DNA]</scope>
    <source>
        <strain evidence="2 3">B2.3</strain>
    </source>
</reference>
<dbReference type="SUPFAM" id="SSF52540">
    <property type="entry name" value="P-loop containing nucleoside triphosphate hydrolases"/>
    <property type="match status" value="1"/>
</dbReference>
<dbReference type="SUPFAM" id="SSF140990">
    <property type="entry name" value="FtsH protease domain-like"/>
    <property type="match status" value="1"/>
</dbReference>
<keyword evidence="3" id="KW-1185">Reference proteome</keyword>
<organism evidence="2 3">
    <name type="scientific">Aquibium carbonis</name>
    <dbReference type="NCBI Taxonomy" id="2495581"/>
    <lineage>
        <taxon>Bacteria</taxon>
        <taxon>Pseudomonadati</taxon>
        <taxon>Pseudomonadota</taxon>
        <taxon>Alphaproteobacteria</taxon>
        <taxon>Hyphomicrobiales</taxon>
        <taxon>Phyllobacteriaceae</taxon>
        <taxon>Aquibium</taxon>
    </lineage>
</organism>
<dbReference type="PANTHER" id="PTHR23076:SF97">
    <property type="entry name" value="ATP-DEPENDENT ZINC METALLOPROTEASE YME1L1"/>
    <property type="match status" value="1"/>
</dbReference>
<dbReference type="Proteomes" id="UP000278398">
    <property type="component" value="Unassembled WGS sequence"/>
</dbReference>
<gene>
    <name evidence="2" type="ORF">EJC49_15490</name>
</gene>
<name>A0A429YVN8_9HYPH</name>
<dbReference type="Gene3D" id="1.10.8.60">
    <property type="match status" value="1"/>
</dbReference>
<dbReference type="GO" id="GO:0004222">
    <property type="term" value="F:metalloendopeptidase activity"/>
    <property type="evidence" value="ECO:0007669"/>
    <property type="project" value="InterPro"/>
</dbReference>
<dbReference type="EMBL" id="RWKW01000055">
    <property type="protein sequence ID" value="RST85490.1"/>
    <property type="molecule type" value="Genomic_DNA"/>
</dbReference>
<dbReference type="GO" id="GO:0005524">
    <property type="term" value="F:ATP binding"/>
    <property type="evidence" value="ECO:0007669"/>
    <property type="project" value="InterPro"/>
</dbReference>
<dbReference type="GO" id="GO:0016887">
    <property type="term" value="F:ATP hydrolysis activity"/>
    <property type="evidence" value="ECO:0007669"/>
    <property type="project" value="InterPro"/>
</dbReference>
<sequence>MQKILSRRAIYRSGADPDDMRKLKDLARAVALGQMKAATRSVPQVARHDMPVCVGIVVPTESLFAFELALRSLAWPRSDTYGLPMQVGVHVFASHDECKRAEKDGFWLKERLFVLVPSRGLLPRGFEAVADLVAEIGAPSPRLIAGAARQCLGIRLSEAEAEEAACYPLESLSKAFRPGRKPGRALRALRHMASDARKPAAASEGPTLDDLPGMGEAADWGRQLAVDLKDWEAGRIRWEDVDRGVLLSGPPGCGKTSFATALARTCGTAIVLGSLARWQSMGHMGDLLKAMRKAFDEAMKSAPCILFVDEVDSFGDRERLAVSSNNEQYCREVINGFLECLDGAAGRAGVVVVGATNYPDALDAGIRRPGRLDRHIAIPLPDAEARARILRLHLRADVGSEGFAEAARRTEGWSGARLEQLARDARRSARAARGPVSIEDIRRALPSRTRLPDDVRRVAAVHEAGHAIVGVALGRVIEEVTISAEIDADARTGLGGRTVFADEGSMLKTPAWFRNRIAVLLAGMAAEEMVFGTASSGAGGGPGSDLFTATIAAATLEASYGLGVGLTFLSPPDPRQLLAALEASQALQLRVERVLQEEKRRAKDILDRAGLGRIEAVAARLLVGEALTASGLAAPESPVI</sequence>
<proteinExistence type="predicted"/>
<protein>
    <submittedName>
        <fullName evidence="2">AAA family ATPase</fullName>
    </submittedName>
</protein>
<dbReference type="GO" id="GO:0006508">
    <property type="term" value="P:proteolysis"/>
    <property type="evidence" value="ECO:0007669"/>
    <property type="project" value="InterPro"/>
</dbReference>
<dbReference type="RefSeq" id="WP_126700840.1">
    <property type="nucleotide sequence ID" value="NZ_RWKW01000055.1"/>
</dbReference>
<evidence type="ECO:0000259" key="1">
    <source>
        <dbReference type="SMART" id="SM00382"/>
    </source>
</evidence>
<dbReference type="Pfam" id="PF01434">
    <property type="entry name" value="Peptidase_M41"/>
    <property type="match status" value="1"/>
</dbReference>
<dbReference type="PANTHER" id="PTHR23076">
    <property type="entry name" value="METALLOPROTEASE M41 FTSH"/>
    <property type="match status" value="1"/>
</dbReference>
<dbReference type="GO" id="GO:0004176">
    <property type="term" value="F:ATP-dependent peptidase activity"/>
    <property type="evidence" value="ECO:0007669"/>
    <property type="project" value="InterPro"/>
</dbReference>
<dbReference type="InterPro" id="IPR003959">
    <property type="entry name" value="ATPase_AAA_core"/>
</dbReference>
<dbReference type="Pfam" id="PF00004">
    <property type="entry name" value="AAA"/>
    <property type="match status" value="1"/>
</dbReference>
<dbReference type="Gene3D" id="3.40.50.300">
    <property type="entry name" value="P-loop containing nucleotide triphosphate hydrolases"/>
    <property type="match status" value="1"/>
</dbReference>
<dbReference type="OrthoDB" id="9809379at2"/>
<comment type="caution">
    <text evidence="2">The sequence shown here is derived from an EMBL/GenBank/DDBJ whole genome shotgun (WGS) entry which is preliminary data.</text>
</comment>
<feature type="domain" description="AAA+ ATPase" evidence="1">
    <location>
        <begin position="241"/>
        <end position="382"/>
    </location>
</feature>
<dbReference type="GO" id="GO:0005886">
    <property type="term" value="C:plasma membrane"/>
    <property type="evidence" value="ECO:0007669"/>
    <property type="project" value="TreeGrafter"/>
</dbReference>
<evidence type="ECO:0000313" key="2">
    <source>
        <dbReference type="EMBL" id="RST85490.1"/>
    </source>
</evidence>
<dbReference type="GO" id="GO:0030163">
    <property type="term" value="P:protein catabolic process"/>
    <property type="evidence" value="ECO:0007669"/>
    <property type="project" value="TreeGrafter"/>
</dbReference>
<dbReference type="AlphaFoldDB" id="A0A429YVN8"/>
<dbReference type="CDD" id="cd19481">
    <property type="entry name" value="RecA-like_protease"/>
    <property type="match status" value="1"/>
</dbReference>
<dbReference type="InterPro" id="IPR003593">
    <property type="entry name" value="AAA+_ATPase"/>
</dbReference>
<accession>A0A429YVN8</accession>
<dbReference type="InterPro" id="IPR037219">
    <property type="entry name" value="Peptidase_M41-like"/>
</dbReference>